<sequence>MSDNKVVVIVDNVDPDNLACALAADSPLLGLDVVAVIVTGRAAHPNPTAGLKIRSLQNSSFQLELSQSN</sequence>
<protein>
    <submittedName>
        <fullName evidence="1">Uncharacterized protein</fullName>
    </submittedName>
</protein>
<gene>
    <name evidence="1" type="ORF">GSM42_11485</name>
</gene>
<dbReference type="Proteomes" id="UP000430692">
    <property type="component" value="Unassembled WGS sequence"/>
</dbReference>
<evidence type="ECO:0000313" key="1">
    <source>
        <dbReference type="EMBL" id="MXQ54321.1"/>
    </source>
</evidence>
<evidence type="ECO:0000313" key="2">
    <source>
        <dbReference type="Proteomes" id="UP000430692"/>
    </source>
</evidence>
<name>A0A6I4VUX5_9BACL</name>
<organism evidence="1 2">
    <name type="scientific">Shimazuella alba</name>
    <dbReference type="NCBI Taxonomy" id="2690964"/>
    <lineage>
        <taxon>Bacteria</taxon>
        <taxon>Bacillati</taxon>
        <taxon>Bacillota</taxon>
        <taxon>Bacilli</taxon>
        <taxon>Bacillales</taxon>
        <taxon>Thermoactinomycetaceae</taxon>
        <taxon>Shimazuella</taxon>
    </lineage>
</organism>
<proteinExistence type="predicted"/>
<comment type="caution">
    <text evidence="1">The sequence shown here is derived from an EMBL/GenBank/DDBJ whole genome shotgun (WGS) entry which is preliminary data.</text>
</comment>
<dbReference type="AlphaFoldDB" id="A0A6I4VUX5"/>
<dbReference type="EMBL" id="WUUL01000007">
    <property type="protein sequence ID" value="MXQ54321.1"/>
    <property type="molecule type" value="Genomic_DNA"/>
</dbReference>
<reference evidence="1 2" key="1">
    <citation type="submission" date="2019-12" db="EMBL/GenBank/DDBJ databases">
        <title>Whole-genome analyses of novel actinobacteria.</title>
        <authorList>
            <person name="Sahin N."/>
            <person name="Saygin H."/>
        </authorList>
    </citation>
    <scope>NUCLEOTIDE SEQUENCE [LARGE SCALE GENOMIC DNA]</scope>
    <source>
        <strain evidence="1 2">KC615</strain>
    </source>
</reference>
<dbReference type="RefSeq" id="WP_160801680.1">
    <property type="nucleotide sequence ID" value="NZ_WUUL01000007.1"/>
</dbReference>
<accession>A0A6I4VUX5</accession>
<keyword evidence="2" id="KW-1185">Reference proteome</keyword>